<name>C0QSB8_PERMH</name>
<reference evidence="1 2" key="1">
    <citation type="journal article" date="2009" name="J. Bacteriol.">
        <title>Complete and draft genome sequences of six members of the Aquificales.</title>
        <authorList>
            <person name="Reysenbach A.L."/>
            <person name="Hamamura N."/>
            <person name="Podar M."/>
            <person name="Griffiths E."/>
            <person name="Ferreira S."/>
            <person name="Hochstein R."/>
            <person name="Heidelberg J."/>
            <person name="Johnson J."/>
            <person name="Mead D."/>
            <person name="Pohorille A."/>
            <person name="Sarmiento M."/>
            <person name="Schweighofer K."/>
            <person name="Seshadri R."/>
            <person name="Voytek M.A."/>
        </authorList>
    </citation>
    <scope>NUCLEOTIDE SEQUENCE [LARGE SCALE GENOMIC DNA]</scope>
    <source>
        <strain evidence="2">DSM 14350 / EX-H1</strain>
    </source>
</reference>
<dbReference type="STRING" id="123214.PERMA_1801"/>
<accession>C0QSB8</accession>
<dbReference type="Proteomes" id="UP000001366">
    <property type="component" value="Chromosome"/>
</dbReference>
<proteinExistence type="predicted"/>
<keyword evidence="2" id="KW-1185">Reference proteome</keyword>
<dbReference type="HOGENOM" id="CLU_1000591_0_0_0"/>
<evidence type="ECO:0000313" key="2">
    <source>
        <dbReference type="Proteomes" id="UP000001366"/>
    </source>
</evidence>
<dbReference type="KEGG" id="pmx:PERMA_1801"/>
<dbReference type="OrthoDB" id="8114643at2"/>
<sequence>MQKKEENIELYDFLYEDKDRIHFYFSQLFEGLLKEVETVEQSKSDSNINVSIGAFKTYAEYNATDEMNKLLKEKKEPLDIIALKLFEKVDLSTLRNFNDAMEGRLFIEYGSFSLISKELIKSVYSFFFETIDKVNSLKLTGSKKRKEIERISKFLGITKDEIEMWSQVIDLLKPFIEKISFESFAVFTTSSEQRLVGIIKEEYLKDSLNSYYLKYGEKSISNVYLIGIKDYKPSKLNYDFDSFLNGFSQIFEGIKQMVIPFEHELFTPIAIFRKIEAR</sequence>
<protein>
    <submittedName>
        <fullName evidence="1">Uncharacterized protein</fullName>
    </submittedName>
</protein>
<dbReference type="EMBL" id="CP001230">
    <property type="protein sequence ID" value="ACO03988.1"/>
    <property type="molecule type" value="Genomic_DNA"/>
</dbReference>
<gene>
    <name evidence="1" type="ordered locus">PERMA_1801</name>
</gene>
<dbReference type="RefSeq" id="WP_012676226.1">
    <property type="nucleotide sequence ID" value="NC_012440.1"/>
</dbReference>
<evidence type="ECO:0000313" key="1">
    <source>
        <dbReference type="EMBL" id="ACO03988.1"/>
    </source>
</evidence>
<dbReference type="AlphaFoldDB" id="C0QSB8"/>
<dbReference type="PaxDb" id="123214-PERMA_1801"/>
<organism evidence="1 2">
    <name type="scientific">Persephonella marina (strain DSM 14350 / EX-H1)</name>
    <dbReference type="NCBI Taxonomy" id="123214"/>
    <lineage>
        <taxon>Bacteria</taxon>
        <taxon>Pseudomonadati</taxon>
        <taxon>Aquificota</taxon>
        <taxon>Aquificia</taxon>
        <taxon>Aquificales</taxon>
        <taxon>Hydrogenothermaceae</taxon>
        <taxon>Persephonella</taxon>
    </lineage>
</organism>